<organism evidence="1 2">
    <name type="scientific">Botryobasidium botryosum (strain FD-172 SS1)</name>
    <dbReference type="NCBI Taxonomy" id="930990"/>
    <lineage>
        <taxon>Eukaryota</taxon>
        <taxon>Fungi</taxon>
        <taxon>Dikarya</taxon>
        <taxon>Basidiomycota</taxon>
        <taxon>Agaricomycotina</taxon>
        <taxon>Agaricomycetes</taxon>
        <taxon>Cantharellales</taxon>
        <taxon>Botryobasidiaceae</taxon>
        <taxon>Botryobasidium</taxon>
    </lineage>
</organism>
<accession>A0A067MQH7</accession>
<dbReference type="Proteomes" id="UP000027195">
    <property type="component" value="Unassembled WGS sequence"/>
</dbReference>
<protein>
    <submittedName>
        <fullName evidence="1">Uncharacterized protein</fullName>
    </submittedName>
</protein>
<keyword evidence="2" id="KW-1185">Reference proteome</keyword>
<proteinExistence type="predicted"/>
<gene>
    <name evidence="1" type="ORF">BOTBODRAFT_361527</name>
</gene>
<sequence length="112" mass="12846">MFRVTAQNFAFHAVLWAAPFVRPSASLRNLQLSSLRVIAYGYRPCINCMDNRLLSFHARTMSGISSSTYALALALTCMNLSEHSHWFSPLPAMPHWRVPLHTYGGHHRHYYL</sequence>
<dbReference type="EMBL" id="KL198041">
    <property type="protein sequence ID" value="KDQ13816.1"/>
    <property type="molecule type" value="Genomic_DNA"/>
</dbReference>
<dbReference type="AlphaFoldDB" id="A0A067MQH7"/>
<dbReference type="HOGENOM" id="CLU_2145450_0_0_1"/>
<reference evidence="2" key="1">
    <citation type="journal article" date="2014" name="Proc. Natl. Acad. Sci. U.S.A.">
        <title>Extensive sampling of basidiomycete genomes demonstrates inadequacy of the white-rot/brown-rot paradigm for wood decay fungi.</title>
        <authorList>
            <person name="Riley R."/>
            <person name="Salamov A.A."/>
            <person name="Brown D.W."/>
            <person name="Nagy L.G."/>
            <person name="Floudas D."/>
            <person name="Held B.W."/>
            <person name="Levasseur A."/>
            <person name="Lombard V."/>
            <person name="Morin E."/>
            <person name="Otillar R."/>
            <person name="Lindquist E.A."/>
            <person name="Sun H."/>
            <person name="LaButti K.M."/>
            <person name="Schmutz J."/>
            <person name="Jabbour D."/>
            <person name="Luo H."/>
            <person name="Baker S.E."/>
            <person name="Pisabarro A.G."/>
            <person name="Walton J.D."/>
            <person name="Blanchette R.A."/>
            <person name="Henrissat B."/>
            <person name="Martin F."/>
            <person name="Cullen D."/>
            <person name="Hibbett D.S."/>
            <person name="Grigoriev I.V."/>
        </authorList>
    </citation>
    <scope>NUCLEOTIDE SEQUENCE [LARGE SCALE GENOMIC DNA]</scope>
    <source>
        <strain evidence="2">FD-172 SS1</strain>
    </source>
</reference>
<evidence type="ECO:0000313" key="1">
    <source>
        <dbReference type="EMBL" id="KDQ13816.1"/>
    </source>
</evidence>
<name>A0A067MQH7_BOTB1</name>
<dbReference type="InParanoid" id="A0A067MQH7"/>
<evidence type="ECO:0000313" key="2">
    <source>
        <dbReference type="Proteomes" id="UP000027195"/>
    </source>
</evidence>